<protein>
    <submittedName>
        <fullName evidence="1">Type III secretion protein HrpD</fullName>
    </submittedName>
</protein>
<evidence type="ECO:0000313" key="1">
    <source>
        <dbReference type="EMBL" id="PPT92332.1"/>
    </source>
</evidence>
<organism evidence="1 2">
    <name type="scientific">Xanthomonas theicola</name>
    <dbReference type="NCBI Taxonomy" id="56464"/>
    <lineage>
        <taxon>Bacteria</taxon>
        <taxon>Pseudomonadati</taxon>
        <taxon>Pseudomonadota</taxon>
        <taxon>Gammaproteobacteria</taxon>
        <taxon>Lysobacterales</taxon>
        <taxon>Lysobacteraceae</taxon>
        <taxon>Xanthomonas</taxon>
    </lineage>
</organism>
<reference evidence="1 2" key="1">
    <citation type="submission" date="2016-08" db="EMBL/GenBank/DDBJ databases">
        <title>Evolution of the type three secretion system and type three effector repertoires in Xanthomonas.</title>
        <authorList>
            <person name="Merda D."/>
            <person name="Briand M."/>
            <person name="Bosis E."/>
            <person name="Rousseau C."/>
            <person name="Portier P."/>
            <person name="Jacques M.-A."/>
            <person name="Fischer-Le Saux M."/>
        </authorList>
    </citation>
    <scope>NUCLEOTIDE SEQUENCE [LARGE SCALE GENOMIC DNA]</scope>
    <source>
        <strain evidence="1 2">CFBP 4691</strain>
    </source>
</reference>
<comment type="caution">
    <text evidence="1">The sequence shown here is derived from an EMBL/GenBank/DDBJ whole genome shotgun (WGS) entry which is preliminary data.</text>
</comment>
<keyword evidence="2" id="KW-1185">Reference proteome</keyword>
<name>A0A2S6ZJ83_9XANT</name>
<dbReference type="Proteomes" id="UP000239898">
    <property type="component" value="Unassembled WGS sequence"/>
</dbReference>
<dbReference type="EMBL" id="MIGX01000011">
    <property type="protein sequence ID" value="PPT92332.1"/>
    <property type="molecule type" value="Genomic_DNA"/>
</dbReference>
<dbReference type="Gene3D" id="2.60.200.20">
    <property type="match status" value="1"/>
</dbReference>
<dbReference type="NCBIfam" id="NF041525">
    <property type="entry name" value="HrpD5"/>
    <property type="match status" value="1"/>
</dbReference>
<dbReference type="OrthoDB" id="5995712at2"/>
<dbReference type="InterPro" id="IPR048200">
    <property type="entry name" value="HrpD5-like"/>
</dbReference>
<accession>A0A2S6ZJ83</accession>
<proteinExistence type="predicted"/>
<dbReference type="AlphaFoldDB" id="A0A2S6ZJ83"/>
<evidence type="ECO:0000313" key="2">
    <source>
        <dbReference type="Proteomes" id="UP000239898"/>
    </source>
</evidence>
<gene>
    <name evidence="1" type="ORF">XthCFBP4691_04435</name>
</gene>
<dbReference type="RefSeq" id="WP_128419312.1">
    <property type="nucleotide sequence ID" value="NZ_CP049017.1"/>
</dbReference>
<sequence>MNAELRVLTGRHAGTRVPLPPGSYQLGRGEDADLQLTDWSAPPLILEIDADANVRYASTDPADAARPLQRFAPVCFDAIVLCVGTQGQAWPDELQLLRAALRPQPARGSAAASAARSTPRKRHLVWTALVSAFALTLTAWGYDAPDTHAGRAAPARIAQARQAFARLGQTELRLRDAGDHVEIDGMVRSEADAQRVEHWLQGHPGPWRMRFGVAETLIESMSESLHEPNLQIRYRGHGVYDVVGASEHRDAVARRLEQLRRDMGSQVVRIDARLRTLDPRDALPDTYDTALSVDALHYVETPDGSKHFSSFSQ</sequence>